<proteinExistence type="predicted"/>
<dbReference type="STRING" id="393762.SAMN05660472_02255"/>
<keyword evidence="2" id="KW-0805">Transcription regulation</keyword>
<dbReference type="SUPFAM" id="SSF52172">
    <property type="entry name" value="CheY-like"/>
    <property type="match status" value="1"/>
</dbReference>
<evidence type="ECO:0000256" key="7">
    <source>
        <dbReference type="PROSITE-ProRule" id="PRU01091"/>
    </source>
</evidence>
<dbReference type="Gene3D" id="3.40.50.2300">
    <property type="match status" value="1"/>
</dbReference>
<protein>
    <recommendedName>
        <fullName evidence="1">Stage 0 sporulation protein A homolog</fullName>
    </recommendedName>
</protein>
<dbReference type="GO" id="GO:0006355">
    <property type="term" value="P:regulation of DNA-templated transcription"/>
    <property type="evidence" value="ECO:0007669"/>
    <property type="project" value="InterPro"/>
</dbReference>
<sequence length="231" mass="26439">MEENLKILIIEDDKYILNFISLSLKTSGYTFEIAKSGMEGISLFYSHHPDIILLDLGLPDIDGIDIIKSIRMISQVPILVVSARGQENEKIAALDAGADDYITKPFHMGELMARIRVVERKLKKTKQPENIEIFEMDYLTIDYEKRMVLVDDNEVHLTPIEYKLLLLLVANKGKVLTHNYILKEVWGYGETGDSKSIRVFMANLRRKIEKDTASPRFILTEVGVGYRFANE</sequence>
<feature type="domain" description="Response regulatory" evidence="8">
    <location>
        <begin position="6"/>
        <end position="119"/>
    </location>
</feature>
<dbReference type="InterPro" id="IPR036388">
    <property type="entry name" value="WH-like_DNA-bd_sf"/>
</dbReference>
<dbReference type="SMART" id="SM00862">
    <property type="entry name" value="Trans_reg_C"/>
    <property type="match status" value="1"/>
</dbReference>
<evidence type="ECO:0000259" key="9">
    <source>
        <dbReference type="PROSITE" id="PS51755"/>
    </source>
</evidence>
<keyword evidence="4" id="KW-0804">Transcription</keyword>
<evidence type="ECO:0000256" key="6">
    <source>
        <dbReference type="PROSITE-ProRule" id="PRU00169"/>
    </source>
</evidence>
<feature type="modified residue" description="4-aspartylphosphate" evidence="6">
    <location>
        <position position="55"/>
    </location>
</feature>
<dbReference type="InterPro" id="IPR001789">
    <property type="entry name" value="Sig_transdc_resp-reg_receiver"/>
</dbReference>
<name>A0A1G9FVF4_9FIRM</name>
<dbReference type="InterPro" id="IPR039420">
    <property type="entry name" value="WalR-like"/>
</dbReference>
<dbReference type="AlphaFoldDB" id="A0A1G9FVF4"/>
<dbReference type="OrthoDB" id="9802426at2"/>
<evidence type="ECO:0000256" key="5">
    <source>
        <dbReference type="ARBA" id="ARBA00024867"/>
    </source>
</evidence>
<dbReference type="RefSeq" id="WP_090553793.1">
    <property type="nucleotide sequence ID" value="NZ_FNFP01000005.1"/>
</dbReference>
<dbReference type="SMART" id="SM00448">
    <property type="entry name" value="REC"/>
    <property type="match status" value="1"/>
</dbReference>
<dbReference type="GO" id="GO:0000976">
    <property type="term" value="F:transcription cis-regulatory region binding"/>
    <property type="evidence" value="ECO:0007669"/>
    <property type="project" value="TreeGrafter"/>
</dbReference>
<dbReference type="PROSITE" id="PS50110">
    <property type="entry name" value="RESPONSE_REGULATORY"/>
    <property type="match status" value="1"/>
</dbReference>
<dbReference type="InterPro" id="IPR011006">
    <property type="entry name" value="CheY-like_superfamily"/>
</dbReference>
<evidence type="ECO:0000256" key="4">
    <source>
        <dbReference type="ARBA" id="ARBA00023163"/>
    </source>
</evidence>
<accession>A0A1G9FVF4</accession>
<evidence type="ECO:0000259" key="8">
    <source>
        <dbReference type="PROSITE" id="PS50110"/>
    </source>
</evidence>
<evidence type="ECO:0000256" key="1">
    <source>
        <dbReference type="ARBA" id="ARBA00018672"/>
    </source>
</evidence>
<dbReference type="PANTHER" id="PTHR48111:SF50">
    <property type="entry name" value="KDP OPERON TRANSCRIPTIONAL REGULATORY PROTEIN KDPE"/>
    <property type="match status" value="1"/>
</dbReference>
<dbReference type="InterPro" id="IPR001867">
    <property type="entry name" value="OmpR/PhoB-type_DNA-bd"/>
</dbReference>
<dbReference type="GO" id="GO:0000156">
    <property type="term" value="F:phosphorelay response regulator activity"/>
    <property type="evidence" value="ECO:0007669"/>
    <property type="project" value="TreeGrafter"/>
</dbReference>
<dbReference type="GO" id="GO:0032993">
    <property type="term" value="C:protein-DNA complex"/>
    <property type="evidence" value="ECO:0007669"/>
    <property type="project" value="TreeGrafter"/>
</dbReference>
<feature type="domain" description="OmpR/PhoB-type" evidence="9">
    <location>
        <begin position="131"/>
        <end position="230"/>
    </location>
</feature>
<evidence type="ECO:0000313" key="11">
    <source>
        <dbReference type="Proteomes" id="UP000198718"/>
    </source>
</evidence>
<keyword evidence="3 7" id="KW-0238">DNA-binding</keyword>
<dbReference type="Gene3D" id="6.10.250.690">
    <property type="match status" value="1"/>
</dbReference>
<dbReference type="EMBL" id="FNFP01000005">
    <property type="protein sequence ID" value="SDK92133.1"/>
    <property type="molecule type" value="Genomic_DNA"/>
</dbReference>
<dbReference type="PROSITE" id="PS51755">
    <property type="entry name" value="OMPR_PHOB"/>
    <property type="match status" value="1"/>
</dbReference>
<dbReference type="Pfam" id="PF00072">
    <property type="entry name" value="Response_reg"/>
    <property type="match status" value="1"/>
</dbReference>
<keyword evidence="6" id="KW-0597">Phosphoprotein</keyword>
<comment type="function">
    <text evidence="5">May play the central regulatory role in sporulation. It may be an element of the effector pathway responsible for the activation of sporulation genes in response to nutritional stress. Spo0A may act in concert with spo0H (a sigma factor) to control the expression of some genes that are critical to the sporulation process.</text>
</comment>
<dbReference type="GO" id="GO:0005829">
    <property type="term" value="C:cytosol"/>
    <property type="evidence" value="ECO:0007669"/>
    <property type="project" value="TreeGrafter"/>
</dbReference>
<feature type="DNA-binding region" description="OmpR/PhoB-type" evidence="7">
    <location>
        <begin position="131"/>
        <end position="230"/>
    </location>
</feature>
<evidence type="ECO:0000256" key="3">
    <source>
        <dbReference type="ARBA" id="ARBA00023125"/>
    </source>
</evidence>
<evidence type="ECO:0000313" key="10">
    <source>
        <dbReference type="EMBL" id="SDK92133.1"/>
    </source>
</evidence>
<dbReference type="CDD" id="cd17620">
    <property type="entry name" value="REC_OmpR_KdpE-like"/>
    <property type="match status" value="1"/>
</dbReference>
<dbReference type="Proteomes" id="UP000198718">
    <property type="component" value="Unassembled WGS sequence"/>
</dbReference>
<evidence type="ECO:0000256" key="2">
    <source>
        <dbReference type="ARBA" id="ARBA00023015"/>
    </source>
</evidence>
<gene>
    <name evidence="10" type="ORF">SAMN05660472_02255</name>
</gene>
<dbReference type="CDD" id="cd00383">
    <property type="entry name" value="trans_reg_C"/>
    <property type="match status" value="1"/>
</dbReference>
<organism evidence="10 11">
    <name type="scientific">Natronincola ferrireducens</name>
    <dbReference type="NCBI Taxonomy" id="393762"/>
    <lineage>
        <taxon>Bacteria</taxon>
        <taxon>Bacillati</taxon>
        <taxon>Bacillota</taxon>
        <taxon>Clostridia</taxon>
        <taxon>Peptostreptococcales</taxon>
        <taxon>Natronincolaceae</taxon>
        <taxon>Natronincola</taxon>
    </lineage>
</organism>
<reference evidence="10 11" key="1">
    <citation type="submission" date="2016-10" db="EMBL/GenBank/DDBJ databases">
        <authorList>
            <person name="de Groot N.N."/>
        </authorList>
    </citation>
    <scope>NUCLEOTIDE SEQUENCE [LARGE SCALE GENOMIC DNA]</scope>
    <source>
        <strain evidence="10 11">DSM 18346</strain>
    </source>
</reference>
<dbReference type="PANTHER" id="PTHR48111">
    <property type="entry name" value="REGULATOR OF RPOS"/>
    <property type="match status" value="1"/>
</dbReference>
<keyword evidence="11" id="KW-1185">Reference proteome</keyword>
<dbReference type="Gene3D" id="1.10.10.10">
    <property type="entry name" value="Winged helix-like DNA-binding domain superfamily/Winged helix DNA-binding domain"/>
    <property type="match status" value="1"/>
</dbReference>
<dbReference type="Pfam" id="PF00486">
    <property type="entry name" value="Trans_reg_C"/>
    <property type="match status" value="1"/>
</dbReference>